<evidence type="ECO:0000256" key="2">
    <source>
        <dbReference type="ARBA" id="ARBA00001730"/>
    </source>
</evidence>
<dbReference type="GO" id="GO:0046872">
    <property type="term" value="F:metal ion binding"/>
    <property type="evidence" value="ECO:0007669"/>
    <property type="project" value="UniProtKB-KW"/>
</dbReference>
<dbReference type="GO" id="GO:0030313">
    <property type="term" value="C:cell envelope"/>
    <property type="evidence" value="ECO:0007669"/>
    <property type="project" value="UniProtKB-SubCell"/>
</dbReference>
<evidence type="ECO:0000256" key="8">
    <source>
        <dbReference type="ARBA" id="ARBA00022741"/>
    </source>
</evidence>
<dbReference type="Gene3D" id="3.60.21.10">
    <property type="match status" value="2"/>
</dbReference>
<dbReference type="STRING" id="555079.Toce_1667"/>
<evidence type="ECO:0000256" key="5">
    <source>
        <dbReference type="ARBA" id="ARBA00022723"/>
    </source>
</evidence>
<dbReference type="InterPro" id="IPR004843">
    <property type="entry name" value="Calcineurin-like_PHP"/>
</dbReference>
<dbReference type="GO" id="GO:0008254">
    <property type="term" value="F:3'-nucleotidase activity"/>
    <property type="evidence" value="ECO:0007669"/>
    <property type="project" value="UniProtKB-EC"/>
</dbReference>
<accession>D9RYI0</accession>
<dbReference type="KEGG" id="toc:Toce_1667"/>
<evidence type="ECO:0000259" key="12">
    <source>
        <dbReference type="PROSITE" id="PS51272"/>
    </source>
</evidence>
<dbReference type="InterPro" id="IPR001119">
    <property type="entry name" value="SLH_dom"/>
</dbReference>
<evidence type="ECO:0000256" key="10">
    <source>
        <dbReference type="ARBA" id="ARBA00023268"/>
    </source>
</evidence>
<reference evidence="13 14" key="1">
    <citation type="journal article" date="2010" name="Stand. Genomic Sci.">
        <title>Complete genome sequence of Thermosediminibacter oceani type strain (JW/IW-1228P).</title>
        <authorList>
            <person name="Pitluck S."/>
            <person name="Yasawong M."/>
            <person name="Munk C."/>
            <person name="Nolan M."/>
            <person name="Lapidus A."/>
            <person name="Lucas S."/>
            <person name="Glavina Del Rio T."/>
            <person name="Tice H."/>
            <person name="Cheng J.F."/>
            <person name="Bruce D."/>
            <person name="Detter C."/>
            <person name="Tapia R."/>
            <person name="Han C."/>
            <person name="Goodwin L."/>
            <person name="Liolios K."/>
            <person name="Ivanova N."/>
            <person name="Mavromatis K."/>
            <person name="Mikhailova N."/>
            <person name="Pati A."/>
            <person name="Chen A."/>
            <person name="Palaniappan K."/>
            <person name="Land M."/>
            <person name="Hauser L."/>
            <person name="Chang Y.J."/>
            <person name="Jeffries C.D."/>
            <person name="Rohde M."/>
            <person name="Spring S."/>
            <person name="Sikorski J."/>
            <person name="Goker M."/>
            <person name="Woyke T."/>
            <person name="Bristow J."/>
            <person name="Eisen J.A."/>
            <person name="Markowitz V."/>
            <person name="Hugenholtz P."/>
            <person name="Kyrpides N.C."/>
            <person name="Klenk H.P."/>
        </authorList>
    </citation>
    <scope>NUCLEOTIDE SEQUENCE [LARGE SCALE GENOMIC DNA]</scope>
    <source>
        <strain evidence="14">ATCC BAA-1034 / DSM 16646 / JW/IW-1228P</strain>
    </source>
</reference>
<dbReference type="PROSITE" id="PS51272">
    <property type="entry name" value="SLH"/>
    <property type="match status" value="3"/>
</dbReference>
<dbReference type="GO" id="GO:0009166">
    <property type="term" value="P:nucleotide catabolic process"/>
    <property type="evidence" value="ECO:0007669"/>
    <property type="project" value="InterPro"/>
</dbReference>
<evidence type="ECO:0000256" key="11">
    <source>
        <dbReference type="SAM" id="SignalP"/>
    </source>
</evidence>
<keyword evidence="6 11" id="KW-0732">Signal</keyword>
<evidence type="ECO:0000256" key="7">
    <source>
        <dbReference type="ARBA" id="ARBA00022737"/>
    </source>
</evidence>
<dbReference type="InterPro" id="IPR008334">
    <property type="entry name" value="5'-Nucleotdase_C"/>
</dbReference>
<keyword evidence="5" id="KW-0479">Metal-binding</keyword>
<dbReference type="Pfam" id="PF00395">
    <property type="entry name" value="SLH"/>
    <property type="match status" value="3"/>
</dbReference>
<keyword evidence="14" id="KW-1185">Reference proteome</keyword>
<evidence type="ECO:0000313" key="14">
    <source>
        <dbReference type="Proteomes" id="UP000000272"/>
    </source>
</evidence>
<dbReference type="HOGENOM" id="CLU_005854_6_0_9"/>
<dbReference type="InterPro" id="IPR029052">
    <property type="entry name" value="Metallo-depent_PP-like"/>
</dbReference>
<dbReference type="PRINTS" id="PR01607">
    <property type="entry name" value="APYRASEFAMLY"/>
</dbReference>
<dbReference type="PANTHER" id="PTHR11575">
    <property type="entry name" value="5'-NUCLEOTIDASE-RELATED"/>
    <property type="match status" value="1"/>
</dbReference>
<evidence type="ECO:0000256" key="9">
    <source>
        <dbReference type="ARBA" id="ARBA00022801"/>
    </source>
</evidence>
<dbReference type="EC" id="3.1.3.5" evidence="13"/>
<evidence type="ECO:0000256" key="1">
    <source>
        <dbReference type="ARBA" id="ARBA00000527"/>
    </source>
</evidence>
<name>D9RYI0_THEOJ</name>
<dbReference type="PANTHER" id="PTHR11575:SF24">
    <property type="entry name" value="5'-NUCLEOTIDASE"/>
    <property type="match status" value="1"/>
</dbReference>
<keyword evidence="9 13" id="KW-0378">Hydrolase</keyword>
<comment type="subcellular location">
    <subcellularLocation>
        <location evidence="4">Cell envelope</location>
    </subcellularLocation>
</comment>
<dbReference type="Pfam" id="PF02872">
    <property type="entry name" value="5_nucleotid_C"/>
    <property type="match status" value="2"/>
</dbReference>
<organism evidence="13 14">
    <name type="scientific">Thermosediminibacter oceani (strain ATCC BAA-1034 / DSM 16646 / JW/IW-1228P)</name>
    <dbReference type="NCBI Taxonomy" id="555079"/>
    <lineage>
        <taxon>Bacteria</taxon>
        <taxon>Bacillati</taxon>
        <taxon>Bacillota</taxon>
        <taxon>Clostridia</taxon>
        <taxon>Thermosediminibacterales</taxon>
        <taxon>Thermosediminibacteraceae</taxon>
        <taxon>Thermosediminibacter</taxon>
    </lineage>
</organism>
<dbReference type="GO" id="GO:0000166">
    <property type="term" value="F:nucleotide binding"/>
    <property type="evidence" value="ECO:0007669"/>
    <property type="project" value="UniProtKB-KW"/>
</dbReference>
<evidence type="ECO:0000256" key="4">
    <source>
        <dbReference type="ARBA" id="ARBA00004196"/>
    </source>
</evidence>
<feature type="signal peptide" evidence="11">
    <location>
        <begin position="1"/>
        <end position="28"/>
    </location>
</feature>
<dbReference type="InterPro" id="IPR006146">
    <property type="entry name" value="5'-Nucleotdase_CS"/>
</dbReference>
<proteinExistence type="predicted"/>
<gene>
    <name evidence="13" type="ordered locus">Toce_1667</name>
</gene>
<keyword evidence="7" id="KW-0677">Repeat</keyword>
<dbReference type="AlphaFoldDB" id="D9RYI0"/>
<dbReference type="Gene3D" id="3.90.780.10">
    <property type="entry name" value="5'-Nucleotidase, C-terminal domain"/>
    <property type="match status" value="2"/>
</dbReference>
<keyword evidence="8" id="KW-0547">Nucleotide-binding</keyword>
<dbReference type="EMBL" id="CP002131">
    <property type="protein sequence ID" value="ADL08404.1"/>
    <property type="molecule type" value="Genomic_DNA"/>
</dbReference>
<dbReference type="Pfam" id="PF00149">
    <property type="entry name" value="Metallophos"/>
    <property type="match status" value="2"/>
</dbReference>
<dbReference type="InterPro" id="IPR041827">
    <property type="entry name" value="CpdB_N"/>
</dbReference>
<dbReference type="EC" id="3.1.4.16" evidence="13"/>
<sequence length="1215" mass="133758">MGRPVSKLLAFLISFCLLASSMAFPLQAAAQTQEVKITILATSDLHGNIYPFDYFTLKDSNVGLAKISTLVKKVRGENPNTLLLDNGDTIQGTPLVYYFTKVEPDKPHPMIKVMNAMGYDAMVVGNHEIQDFGYDWLEKVKNQANFPILAANLYLPDGQPAYTPYVIKEIAGVKVGILGLTSKNLPNWTTKQKLGPLTVKDAVEEAKKWVPQLRDKVDLLVVSAHMGFEVDLKTGASNGTAYENQAYALTKEVPGIDVLITGHSHMDIPPQLVNGVLVVQPYRWGSKLARLDITLLKTDNGWQIKEKMGEDLAVDGVEADPEVMALAGDYHEAALAYVNSTIGEAAGDFHGTYSRLKDTAIMDLIHKVQLKVTGADLSMAAMLPADPPTLKKGPLTVRDIYSLYIYENTLLKLEVTGKLIKEALEWSATYYNTYDFGAGSSPLINPDKRHYNFDTIQGVEYIMDISRPPGQRIRNLTYKGKPVRDDQKFTIAVNSYRASGGGGYTMFKDAPVLFQTTEEIRNLIIEYIKEQKVIYPETDNNWRLLPDHITHWAKEDVDRLVRNKALTGFSDGTFALEQPITRAQYAVLVARAYGIEPVKAPASRFKDVPGGHWASGYIETLAQKGLVNGKQAGLFAPEAPLTREEAAVILARIMGAAGTAKKENALAGFTDAWSVSPWAREALAFALEKGLLRGYPGGTLNPKKEVTRGEVAALVARGRYPVVTILHLNDLHGYITERLDNNNKPFGGMARVATVVAETRKQNPWTLMVDSGDHIQGAPIANFFYGSNVIEAYNAIQLDLATFGNHEFDWGRETIKNRMNEAKYDYICANLNDSKSGQLFTGKGYVVKEVGPVAIGFTGLITPELPTLVNPKGIEGLKVLDPVAAAGETVAALKKNGSVYNIVLSHMGVEEDKKLAQKVEGIDLIIGGHSHTRLDQPVEVSGVKIVQTGQHGENLGRIDLEFAVDRNGAKLLNMKYRLIPIDESIKPDEKIKNLIKPYEEELNAKMDEVIGEALVDLVGEREKVRTGETNLGNFIADWMRTALGADIAITNAGGIRASIAKGPIRVRDIYSVLPFDNLLVLVELTGSQVIEALENAYSKYPLADGRFAQISGIKVTIDPSKEPGQRVTEVLVNGVPIDPQAKYKVATNDFLYNGGDGYEVFKNGKFLGWSTGEWMRDELIRYLRQYPQVNPAVEGRIIIPKQQSRMLPAINNRAA</sequence>
<dbReference type="eggNOG" id="COG0737">
    <property type="taxonomic scope" value="Bacteria"/>
</dbReference>
<comment type="cofactor">
    <cofactor evidence="3">
        <name>a divalent metal cation</name>
        <dbReference type="ChEBI" id="CHEBI:60240"/>
    </cofactor>
</comment>
<dbReference type="OrthoDB" id="9800780at2"/>
<dbReference type="CDD" id="cd00845">
    <property type="entry name" value="MPP_UshA_N_like"/>
    <property type="match status" value="1"/>
</dbReference>
<feature type="domain" description="SLH" evidence="12">
    <location>
        <begin position="601"/>
        <end position="664"/>
    </location>
</feature>
<comment type="catalytic activity">
    <reaction evidence="1">
        <text>a ribonucleoside 3'-phosphate + H2O = a ribonucleoside + phosphate</text>
        <dbReference type="Rhea" id="RHEA:10144"/>
        <dbReference type="ChEBI" id="CHEBI:13197"/>
        <dbReference type="ChEBI" id="CHEBI:15377"/>
        <dbReference type="ChEBI" id="CHEBI:18254"/>
        <dbReference type="ChEBI" id="CHEBI:43474"/>
        <dbReference type="EC" id="3.1.3.6"/>
    </reaction>
</comment>
<comment type="catalytic activity">
    <reaction evidence="2">
        <text>a nucleoside 2',3'-cyclic phosphate + H2O = a nucleoside 3'-phosphate + H(+)</text>
        <dbReference type="Rhea" id="RHEA:19621"/>
        <dbReference type="ChEBI" id="CHEBI:15377"/>
        <dbReference type="ChEBI" id="CHEBI:15378"/>
        <dbReference type="ChEBI" id="CHEBI:66949"/>
        <dbReference type="ChEBI" id="CHEBI:66954"/>
        <dbReference type="EC" id="3.1.4.16"/>
    </reaction>
</comment>
<evidence type="ECO:0000313" key="13">
    <source>
        <dbReference type="EMBL" id="ADL08404.1"/>
    </source>
</evidence>
<dbReference type="GO" id="GO:0008663">
    <property type="term" value="F:2',3'-cyclic-nucleotide 2'-phosphodiesterase activity"/>
    <property type="evidence" value="ECO:0007669"/>
    <property type="project" value="UniProtKB-EC"/>
</dbReference>
<keyword evidence="10" id="KW-0511">Multifunctional enzyme</keyword>
<dbReference type="CDD" id="cd07410">
    <property type="entry name" value="MPP_CpdB_N"/>
    <property type="match status" value="1"/>
</dbReference>
<feature type="domain" description="SLH" evidence="12">
    <location>
        <begin position="540"/>
        <end position="600"/>
    </location>
</feature>
<dbReference type="RefSeq" id="WP_013276427.1">
    <property type="nucleotide sequence ID" value="NC_014377.1"/>
</dbReference>
<dbReference type="SUPFAM" id="SSF56300">
    <property type="entry name" value="Metallo-dependent phosphatases"/>
    <property type="match status" value="2"/>
</dbReference>
<dbReference type="PROSITE" id="PS00785">
    <property type="entry name" value="5_NUCLEOTIDASE_1"/>
    <property type="match status" value="1"/>
</dbReference>
<dbReference type="Proteomes" id="UP000000272">
    <property type="component" value="Chromosome"/>
</dbReference>
<evidence type="ECO:0000256" key="3">
    <source>
        <dbReference type="ARBA" id="ARBA00001968"/>
    </source>
</evidence>
<dbReference type="SUPFAM" id="SSF55816">
    <property type="entry name" value="5'-nucleotidase (syn. UDP-sugar hydrolase), C-terminal domain"/>
    <property type="match status" value="2"/>
</dbReference>
<protein>
    <submittedName>
        <fullName evidence="13">2',3'-cyclic-nucleotide 2'-phosphodiesterase., 5'-nucleotidase</fullName>
        <ecNumber evidence="13">3.1.3.5</ecNumber>
        <ecNumber evidence="13">3.1.4.16</ecNumber>
    </submittedName>
</protein>
<feature type="domain" description="SLH" evidence="12">
    <location>
        <begin position="666"/>
        <end position="729"/>
    </location>
</feature>
<feature type="chain" id="PRO_5003127772" evidence="11">
    <location>
        <begin position="29"/>
        <end position="1215"/>
    </location>
</feature>
<evidence type="ECO:0000256" key="6">
    <source>
        <dbReference type="ARBA" id="ARBA00022729"/>
    </source>
</evidence>
<dbReference type="GO" id="GO:0008253">
    <property type="term" value="F:5'-nucleotidase activity"/>
    <property type="evidence" value="ECO:0007669"/>
    <property type="project" value="UniProtKB-EC"/>
</dbReference>
<dbReference type="InterPro" id="IPR036907">
    <property type="entry name" value="5'-Nucleotdase_C_sf"/>
</dbReference>
<dbReference type="InterPro" id="IPR006179">
    <property type="entry name" value="5_nucleotidase/apyrase"/>
</dbReference>